<accession>A0A1F5RHD7</accession>
<reference evidence="1 2" key="1">
    <citation type="journal article" date="2016" name="Nat. Commun.">
        <title>Thousands of microbial genomes shed light on interconnected biogeochemical processes in an aquifer system.</title>
        <authorList>
            <person name="Anantharaman K."/>
            <person name="Brown C.T."/>
            <person name="Hug L.A."/>
            <person name="Sharon I."/>
            <person name="Castelle C.J."/>
            <person name="Probst A.J."/>
            <person name="Thomas B.C."/>
            <person name="Singh A."/>
            <person name="Wilkins M.J."/>
            <person name="Karaoz U."/>
            <person name="Brodie E.L."/>
            <person name="Williams K.H."/>
            <person name="Hubbard S.S."/>
            <person name="Banfield J.F."/>
        </authorList>
    </citation>
    <scope>NUCLEOTIDE SEQUENCE [LARGE SCALE GENOMIC DNA]</scope>
</reference>
<dbReference type="PROSITE" id="PS51257">
    <property type="entry name" value="PROKAR_LIPOPROTEIN"/>
    <property type="match status" value="1"/>
</dbReference>
<gene>
    <name evidence="1" type="ORF">A2024_06620</name>
</gene>
<name>A0A1F5RHD7_9BACT</name>
<sequence>MFHKRLLTLAFIFGLGIIGCATTHMTKMDSETRQPTTNVDIYTDKASVKVPYKEIAILNAEGGAYASPEKVMNSLIKKAKKIGANAIIYGGQGSKTNMSTLGGGLSANTVNTAAAIAIVYLNETPK</sequence>
<dbReference type="Proteomes" id="UP000177230">
    <property type="component" value="Unassembled WGS sequence"/>
</dbReference>
<proteinExistence type="predicted"/>
<evidence type="ECO:0000313" key="2">
    <source>
        <dbReference type="Proteomes" id="UP000177230"/>
    </source>
</evidence>
<organism evidence="1 2">
    <name type="scientific">Candidatus Edwardsbacteria bacterium GWF2_54_11</name>
    <dbReference type="NCBI Taxonomy" id="1817851"/>
    <lineage>
        <taxon>Bacteria</taxon>
        <taxon>Candidatus Edwardsiibacteriota</taxon>
    </lineage>
</organism>
<comment type="caution">
    <text evidence="1">The sequence shown here is derived from an EMBL/GenBank/DDBJ whole genome shotgun (WGS) entry which is preliminary data.</text>
</comment>
<dbReference type="EMBL" id="MFFM01000012">
    <property type="protein sequence ID" value="OGF13808.1"/>
    <property type="molecule type" value="Genomic_DNA"/>
</dbReference>
<protein>
    <submittedName>
        <fullName evidence="1">Uncharacterized protein</fullName>
    </submittedName>
</protein>
<dbReference type="AlphaFoldDB" id="A0A1F5RHD7"/>
<evidence type="ECO:0000313" key="1">
    <source>
        <dbReference type="EMBL" id="OGF13808.1"/>
    </source>
</evidence>